<dbReference type="Pfam" id="PF00050">
    <property type="entry name" value="Kazal_1"/>
    <property type="match status" value="1"/>
</dbReference>
<dbReference type="InterPro" id="IPR050653">
    <property type="entry name" value="Prot_Inhib_GrowthFact_Antg"/>
</dbReference>
<gene>
    <name evidence="3" type="ORF">PoB_004271900</name>
</gene>
<protein>
    <submittedName>
        <fullName evidence="3">Agrin-like</fullName>
    </submittedName>
</protein>
<comment type="caution">
    <text evidence="3">The sequence shown here is derived from an EMBL/GenBank/DDBJ whole genome shotgun (WGS) entry which is preliminary data.</text>
</comment>
<dbReference type="EMBL" id="BLXT01004654">
    <property type="protein sequence ID" value="GFO16214.1"/>
    <property type="molecule type" value="Genomic_DNA"/>
</dbReference>
<dbReference type="PANTHER" id="PTHR10913">
    <property type="entry name" value="FOLLISTATIN-RELATED"/>
    <property type="match status" value="1"/>
</dbReference>
<evidence type="ECO:0000313" key="3">
    <source>
        <dbReference type="EMBL" id="GFO16214.1"/>
    </source>
</evidence>
<feature type="domain" description="Kazal-like" evidence="2">
    <location>
        <begin position="70"/>
        <end position="117"/>
    </location>
</feature>
<organism evidence="3 4">
    <name type="scientific">Plakobranchus ocellatus</name>
    <dbReference type="NCBI Taxonomy" id="259542"/>
    <lineage>
        <taxon>Eukaryota</taxon>
        <taxon>Metazoa</taxon>
        <taxon>Spiralia</taxon>
        <taxon>Lophotrochozoa</taxon>
        <taxon>Mollusca</taxon>
        <taxon>Gastropoda</taxon>
        <taxon>Heterobranchia</taxon>
        <taxon>Euthyneura</taxon>
        <taxon>Panpulmonata</taxon>
        <taxon>Sacoglossa</taxon>
        <taxon>Placobranchoidea</taxon>
        <taxon>Plakobranchidae</taxon>
        <taxon>Plakobranchus</taxon>
    </lineage>
</organism>
<keyword evidence="4" id="KW-1185">Reference proteome</keyword>
<reference evidence="3 4" key="1">
    <citation type="journal article" date="2021" name="Elife">
        <title>Chloroplast acquisition without the gene transfer in kleptoplastic sea slugs, Plakobranchus ocellatus.</title>
        <authorList>
            <person name="Maeda T."/>
            <person name="Takahashi S."/>
            <person name="Yoshida T."/>
            <person name="Shimamura S."/>
            <person name="Takaki Y."/>
            <person name="Nagai Y."/>
            <person name="Toyoda A."/>
            <person name="Suzuki Y."/>
            <person name="Arimoto A."/>
            <person name="Ishii H."/>
            <person name="Satoh N."/>
            <person name="Nishiyama T."/>
            <person name="Hasebe M."/>
            <person name="Maruyama T."/>
            <person name="Minagawa J."/>
            <person name="Obokata J."/>
            <person name="Shigenobu S."/>
        </authorList>
    </citation>
    <scope>NUCLEOTIDE SEQUENCE [LARGE SCALE GENOMIC DNA]</scope>
</reference>
<dbReference type="AlphaFoldDB" id="A0AAV4BCX0"/>
<evidence type="ECO:0000313" key="4">
    <source>
        <dbReference type="Proteomes" id="UP000735302"/>
    </source>
</evidence>
<dbReference type="FunFam" id="3.30.60.30:FF:000049">
    <property type="entry name" value="Predicted protein"/>
    <property type="match status" value="1"/>
</dbReference>
<dbReference type="Proteomes" id="UP000735302">
    <property type="component" value="Unassembled WGS sequence"/>
</dbReference>
<name>A0AAV4BCX0_9GAST</name>
<dbReference type="SUPFAM" id="SSF100895">
    <property type="entry name" value="Kazal-type serine protease inhibitors"/>
    <property type="match status" value="1"/>
</dbReference>
<dbReference type="CDD" id="cd00104">
    <property type="entry name" value="KAZAL_FS"/>
    <property type="match status" value="1"/>
</dbReference>
<dbReference type="InterPro" id="IPR036058">
    <property type="entry name" value="Kazal_dom_sf"/>
</dbReference>
<proteinExistence type="predicted"/>
<dbReference type="Gene3D" id="3.30.60.30">
    <property type="match status" value="1"/>
</dbReference>
<dbReference type="PANTHER" id="PTHR10913:SF78">
    <property type="entry name" value="AGRIN"/>
    <property type="match status" value="1"/>
</dbReference>
<evidence type="ECO:0000256" key="1">
    <source>
        <dbReference type="ARBA" id="ARBA00023157"/>
    </source>
</evidence>
<dbReference type="GO" id="GO:0005576">
    <property type="term" value="C:extracellular region"/>
    <property type="evidence" value="ECO:0007669"/>
    <property type="project" value="TreeGrafter"/>
</dbReference>
<dbReference type="GO" id="GO:0030154">
    <property type="term" value="P:cell differentiation"/>
    <property type="evidence" value="ECO:0007669"/>
    <property type="project" value="TreeGrafter"/>
</dbReference>
<evidence type="ECO:0000259" key="2">
    <source>
        <dbReference type="PROSITE" id="PS51465"/>
    </source>
</evidence>
<sequence>MGPGRLEFEAISFLLEERTFMESDIVDNEIYFSSTAVSCLCIGEAPCYLYFCPFGATCHVNQTSRRPVCVCEQTCSRVFAPVCGNDGATYSNECMMDRMSCVRNRKIRLASHGKCPDNSEQKNNNLGCVAKRAYGFVIGKVMVFLYHITEDIITQI</sequence>
<keyword evidence="1" id="KW-1015">Disulfide bond</keyword>
<dbReference type="PROSITE" id="PS51465">
    <property type="entry name" value="KAZAL_2"/>
    <property type="match status" value="1"/>
</dbReference>
<dbReference type="SMART" id="SM00280">
    <property type="entry name" value="KAZAL"/>
    <property type="match status" value="1"/>
</dbReference>
<accession>A0AAV4BCX0</accession>
<dbReference type="InterPro" id="IPR002350">
    <property type="entry name" value="Kazal_dom"/>
</dbReference>